<evidence type="ECO:0000259" key="1">
    <source>
        <dbReference type="Pfam" id="PF10090"/>
    </source>
</evidence>
<reference evidence="3 4" key="1">
    <citation type="submission" date="2021-07" db="EMBL/GenBank/DDBJ databases">
        <title>Karlodiniumbacter phycospheric gen. nov., sp. nov., a phycosphere bacterium isolated from karlodinium veneficum.</title>
        <authorList>
            <person name="Peng Y."/>
            <person name="Jiang L."/>
            <person name="Lee J."/>
        </authorList>
    </citation>
    <scope>NUCLEOTIDE SEQUENCE</scope>
    <source>
        <strain evidence="3 4">N5</strain>
    </source>
</reference>
<dbReference type="RefSeq" id="WP_257892092.1">
    <property type="nucleotide sequence ID" value="NZ_JAIMBW010000001.1"/>
</dbReference>
<dbReference type="InterPro" id="IPR018762">
    <property type="entry name" value="ChpT_C"/>
</dbReference>
<organism evidence="3">
    <name type="scientific">Gymnodinialimonas phycosphaerae</name>
    <dbReference type="NCBI Taxonomy" id="2841589"/>
    <lineage>
        <taxon>Bacteria</taxon>
        <taxon>Pseudomonadati</taxon>
        <taxon>Pseudomonadota</taxon>
        <taxon>Alphaproteobacteria</taxon>
        <taxon>Rhodobacterales</taxon>
        <taxon>Paracoccaceae</taxon>
        <taxon>Gymnodinialimonas</taxon>
    </lineage>
</organism>
<dbReference type="EMBL" id="CP078073">
    <property type="protein sequence ID" value="QXL89039.1"/>
    <property type="molecule type" value="Genomic_DNA"/>
</dbReference>
<keyword evidence="4" id="KW-1185">Reference proteome</keyword>
<dbReference type="InterPro" id="IPR036890">
    <property type="entry name" value="HATPase_C_sf"/>
</dbReference>
<dbReference type="Gene3D" id="1.10.287.130">
    <property type="match status" value="1"/>
</dbReference>
<protein>
    <submittedName>
        <fullName evidence="3">Histidine phosphotransferase</fullName>
    </submittedName>
</protein>
<sequence>MRDELIEPVTSLADLVASRLCHDLVNPLGAIGNGVELLEMTGKADGPEVELIRDAVRAAQARIRLFRLAFGGALPGQSTSLREAKLVVEGYFHQSRITTEWLATGDRSRQETKLGFLMLLCAETALPMGGNIRIGPDQTGHWQLEATGKRLNVDEDLWEVLRSGAPAHGRALRPADAQFPVLLQAAEALGMTVNYVLEAETFRMSTA</sequence>
<gene>
    <name evidence="2" type="ORF">KUL25_05865</name>
    <name evidence="3" type="ORF">KUL25_05870</name>
</gene>
<accession>A0A975TWK1</accession>
<evidence type="ECO:0000313" key="3">
    <source>
        <dbReference type="EMBL" id="QXL89039.1"/>
    </source>
</evidence>
<dbReference type="AlphaFoldDB" id="A0A975TWK1"/>
<evidence type="ECO:0000313" key="2">
    <source>
        <dbReference type="EMBL" id="MBY4892288.1"/>
    </source>
</evidence>
<evidence type="ECO:0000313" key="4">
    <source>
        <dbReference type="Proteomes" id="UP000693972"/>
    </source>
</evidence>
<dbReference type="Pfam" id="PF10090">
    <property type="entry name" value="HPTransfase"/>
    <property type="match status" value="1"/>
</dbReference>
<name>A0A975TWK1_9RHOB</name>
<feature type="domain" description="Histidine phosphotransferase ChpT C-terminal" evidence="1">
    <location>
        <begin position="82"/>
        <end position="200"/>
    </location>
</feature>
<dbReference type="EMBL" id="JAIMBW010000001">
    <property type="protein sequence ID" value="MBY4892288.1"/>
    <property type="molecule type" value="Genomic_DNA"/>
</dbReference>
<dbReference type="Proteomes" id="UP000693972">
    <property type="component" value="Unassembled WGS sequence"/>
</dbReference>
<dbReference type="Gene3D" id="3.30.565.10">
    <property type="entry name" value="Histidine kinase-like ATPase, C-terminal domain"/>
    <property type="match status" value="1"/>
</dbReference>
<proteinExistence type="predicted"/>